<dbReference type="HOGENOM" id="CLU_079880_1_1_9"/>
<dbReference type="Gene3D" id="1.20.1660.10">
    <property type="entry name" value="Hypothetical protein (EF3068)"/>
    <property type="match status" value="1"/>
</dbReference>
<dbReference type="SUPFAM" id="SSF48371">
    <property type="entry name" value="ARM repeat"/>
    <property type="match status" value="1"/>
</dbReference>
<gene>
    <name evidence="1" type="ORF">HMPREF0501_01083</name>
</gene>
<proteinExistence type="predicted"/>
<dbReference type="PANTHER" id="PTHR34070:SF1">
    <property type="entry name" value="DNA ALKYLATION REPAIR PROTEIN"/>
    <property type="match status" value="1"/>
</dbReference>
<dbReference type="InterPro" id="IPR016024">
    <property type="entry name" value="ARM-type_fold"/>
</dbReference>
<dbReference type="InterPro" id="IPR014825">
    <property type="entry name" value="DNA_alkylation"/>
</dbReference>
<dbReference type="AlphaFoldDB" id="C7XWT0"/>
<keyword evidence="2" id="KW-1185">Reference proteome</keyword>
<dbReference type="eggNOG" id="COG4912">
    <property type="taxonomic scope" value="Bacteria"/>
</dbReference>
<sequence length="220" mass="26667">MIVRYEDLKTRFAQGANQKLAQQMAAYMRNQFEFYGYQSAARRRLYHQDLLTERRNGRIDWQLLDQAWADPHREMQYFVCDYLWKMEKFLTLADLPRIEPYLRTKQWWDTIDSLIKPLGKLGLREPAVDAVMLRWSLDHDQWMRRVAIEHQLLRKEQMNINLLAEIIENNLDRKEFFINKAIGWALRDYSKTNPRWVRQFIQTHQEGLSALSIREANKYL</sequence>
<dbReference type="PANTHER" id="PTHR34070">
    <property type="entry name" value="ARMADILLO-TYPE FOLD"/>
    <property type="match status" value="1"/>
</dbReference>
<protein>
    <submittedName>
        <fullName evidence="1">DNA alkylation repair enzyme</fullName>
    </submittedName>
</protein>
<dbReference type="Proteomes" id="UP000003987">
    <property type="component" value="Unassembled WGS sequence"/>
</dbReference>
<name>C7XWT0_9LACO</name>
<reference evidence="1 2" key="1">
    <citation type="submission" date="2009-06" db="EMBL/GenBank/DDBJ databases">
        <title>The Genome Sequence of Lactobacillus coleohominis strain 101-4-CHN.</title>
        <authorList>
            <consortium name="The Broad Institute Genome Sequencing Platform"/>
            <person name="Ward D."/>
            <person name="Young S.K."/>
            <person name="Zeng Q."/>
            <person name="Koehrsen M."/>
            <person name="Alvarado L."/>
            <person name="Berlin A."/>
            <person name="Borenstein D."/>
            <person name="Chen Z."/>
            <person name="Engels R."/>
            <person name="Freedman E."/>
            <person name="Gellesch M."/>
            <person name="Goldberg J."/>
            <person name="Griggs A."/>
            <person name="Gujja S."/>
            <person name="Heiman D."/>
            <person name="Hepburn T."/>
            <person name="Howarth C."/>
            <person name="Jen D."/>
            <person name="Larson L."/>
            <person name="Lewis B."/>
            <person name="Mehta T."/>
            <person name="Park D."/>
            <person name="Pearson M."/>
            <person name="Roberts A."/>
            <person name="Saif S."/>
            <person name="Shea T."/>
            <person name="Shenoy N."/>
            <person name="Sisk P."/>
            <person name="Stolte C."/>
            <person name="Sykes S."/>
            <person name="Walk T."/>
            <person name="White J."/>
            <person name="Yandava C."/>
            <person name="Liu Y."/>
            <person name="Xu Q."/>
            <person name="Lander E."/>
            <person name="Nusbaum C."/>
            <person name="Galagan J."/>
            <person name="Birren B."/>
        </authorList>
    </citation>
    <scope>NUCLEOTIDE SEQUENCE [LARGE SCALE GENOMIC DNA]</scope>
    <source>
        <strain evidence="1 2">101-4-CHN</strain>
    </source>
</reference>
<dbReference type="Pfam" id="PF08713">
    <property type="entry name" value="DNA_alkylation"/>
    <property type="match status" value="1"/>
</dbReference>
<dbReference type="EMBL" id="GG698804">
    <property type="protein sequence ID" value="EEU30078.1"/>
    <property type="molecule type" value="Genomic_DNA"/>
</dbReference>
<organism evidence="1 2">
    <name type="scientific">Limosilactobacillus coleohominis 101-4-CHN</name>
    <dbReference type="NCBI Taxonomy" id="575594"/>
    <lineage>
        <taxon>Bacteria</taxon>
        <taxon>Bacillati</taxon>
        <taxon>Bacillota</taxon>
        <taxon>Bacilli</taxon>
        <taxon>Lactobacillales</taxon>
        <taxon>Lactobacillaceae</taxon>
        <taxon>Limosilactobacillus</taxon>
    </lineage>
</organism>
<evidence type="ECO:0000313" key="1">
    <source>
        <dbReference type="EMBL" id="EEU30078.1"/>
    </source>
</evidence>
<dbReference type="CDD" id="cd07064">
    <property type="entry name" value="AlkD_like_1"/>
    <property type="match status" value="1"/>
</dbReference>
<evidence type="ECO:0000313" key="2">
    <source>
        <dbReference type="Proteomes" id="UP000003987"/>
    </source>
</evidence>
<dbReference type="STRING" id="575594.HMPREF0501_01083"/>
<accession>C7XWT0</accession>
<dbReference type="Gene3D" id="1.25.40.290">
    <property type="entry name" value="ARM repeat domains"/>
    <property type="match status" value="1"/>
</dbReference>